<evidence type="ECO:0000313" key="10">
    <source>
        <dbReference type="Proteomes" id="UP001562357"/>
    </source>
</evidence>
<proteinExistence type="inferred from homology"/>
<keyword evidence="7" id="KW-0687">Ribonucleoprotein</keyword>
<dbReference type="PANTHER" id="PTHR28184">
    <property type="entry name" value="MITOCHONDRIAL HOMOLOGOUS RECOMBINATION PROTEIN 1"/>
    <property type="match status" value="1"/>
</dbReference>
<keyword evidence="4" id="KW-0805">Transcription regulation</keyword>
<reference evidence="10" key="1">
    <citation type="submission" date="2024-06" db="EMBL/GenBank/DDBJ databases">
        <title>Draft Genome Sequences of Epichloe bromicola Strains Isolated from Elymus ciliaris.</title>
        <authorList>
            <consortium name="Epichloe bromicola genome sequencing consortium"/>
            <person name="Miura A."/>
            <person name="Imano S."/>
            <person name="Ashida A."/>
            <person name="Sato I."/>
            <person name="Chiba S."/>
            <person name="Tanaka A."/>
            <person name="Camagna M."/>
            <person name="Takemoto D."/>
        </authorList>
    </citation>
    <scope>NUCLEOTIDE SEQUENCE [LARGE SCALE GENOMIC DNA]</scope>
    <source>
        <strain evidence="10">DP</strain>
    </source>
</reference>
<keyword evidence="10" id="KW-1185">Reference proteome</keyword>
<dbReference type="EMBL" id="BAAFGZ010000203">
    <property type="protein sequence ID" value="GAB0136568.1"/>
    <property type="molecule type" value="Genomic_DNA"/>
</dbReference>
<accession>A0ABQ0CT30</accession>
<sequence>MNAAPRPQMGRWSRILRACVRQVHTTGRQAPEGHGEKIWVFSHRRSDQIVYSFENKLDGFHALKQLPFNGKKTKPAKIRKDYWSPMAMIRFPKGRGDVGRSVYQKLRELKHLHEVAWTDEFRYKRPEEFTVADKKKIAEEKANGKEYRPVRSKVERGIALNAQRTNSIADMAAVLSGSGSGNKVRALSTNKNAETELVPVSISWANDHDRDYAEAWSNNVTHGLFEQLAHGSGNEAEPAA</sequence>
<name>A0ABQ0CT30_9HYPO</name>
<dbReference type="Pfam" id="PF12829">
    <property type="entry name" value="Mhr1"/>
    <property type="match status" value="1"/>
</dbReference>
<evidence type="ECO:0000256" key="4">
    <source>
        <dbReference type="ARBA" id="ARBA00023015"/>
    </source>
</evidence>
<keyword evidence="5" id="KW-0496">Mitochondrion</keyword>
<evidence type="ECO:0000256" key="1">
    <source>
        <dbReference type="ARBA" id="ARBA00004173"/>
    </source>
</evidence>
<gene>
    <name evidence="9" type="primary">g4866</name>
    <name evidence="9" type="ORF">EsDP_00004866</name>
</gene>
<evidence type="ECO:0000256" key="2">
    <source>
        <dbReference type="ARBA" id="ARBA00010741"/>
    </source>
</evidence>
<evidence type="ECO:0000256" key="5">
    <source>
        <dbReference type="ARBA" id="ARBA00023128"/>
    </source>
</evidence>
<dbReference type="Proteomes" id="UP001562357">
    <property type="component" value="Unassembled WGS sequence"/>
</dbReference>
<organism evidence="9 10">
    <name type="scientific">Epichloe bromicola</name>
    <dbReference type="NCBI Taxonomy" id="79588"/>
    <lineage>
        <taxon>Eukaryota</taxon>
        <taxon>Fungi</taxon>
        <taxon>Dikarya</taxon>
        <taxon>Ascomycota</taxon>
        <taxon>Pezizomycotina</taxon>
        <taxon>Sordariomycetes</taxon>
        <taxon>Hypocreomycetidae</taxon>
        <taxon>Hypocreales</taxon>
        <taxon>Clavicipitaceae</taxon>
        <taxon>Epichloe</taxon>
    </lineage>
</organism>
<comment type="subcellular location">
    <subcellularLocation>
        <location evidence="1">Mitochondrion</location>
    </subcellularLocation>
</comment>
<keyword evidence="6" id="KW-0804">Transcription</keyword>
<evidence type="ECO:0000256" key="3">
    <source>
        <dbReference type="ARBA" id="ARBA00022980"/>
    </source>
</evidence>
<evidence type="ECO:0000256" key="7">
    <source>
        <dbReference type="ARBA" id="ARBA00023274"/>
    </source>
</evidence>
<evidence type="ECO:0000256" key="6">
    <source>
        <dbReference type="ARBA" id="ARBA00023163"/>
    </source>
</evidence>
<keyword evidence="3" id="KW-0689">Ribosomal protein</keyword>
<comment type="similarity">
    <text evidence="2">Belongs to the mitochondrion-specific ribosomal protein mL67 family.</text>
</comment>
<comment type="caution">
    <text evidence="9">The sequence shown here is derived from an EMBL/GenBank/DDBJ whole genome shotgun (WGS) entry which is preliminary data.</text>
</comment>
<dbReference type="InterPro" id="IPR024629">
    <property type="entry name" value="Ribosomal_mL67"/>
</dbReference>
<evidence type="ECO:0000256" key="8">
    <source>
        <dbReference type="ARBA" id="ARBA00035185"/>
    </source>
</evidence>
<dbReference type="PANTHER" id="PTHR28184:SF1">
    <property type="entry name" value="LARGE RIBOSOMAL SUBUNIT PROTEIN ML67"/>
    <property type="match status" value="1"/>
</dbReference>
<protein>
    <recommendedName>
        <fullName evidence="8">Large ribosomal subunit protein mL67</fullName>
    </recommendedName>
</protein>
<evidence type="ECO:0000313" key="9">
    <source>
        <dbReference type="EMBL" id="GAB0136568.1"/>
    </source>
</evidence>